<evidence type="ECO:0000256" key="2">
    <source>
        <dbReference type="ARBA" id="ARBA00023027"/>
    </source>
</evidence>
<organism evidence="5">
    <name type="scientific">marine metagenome</name>
    <dbReference type="NCBI Taxonomy" id="408172"/>
    <lineage>
        <taxon>unclassified sequences</taxon>
        <taxon>metagenomes</taxon>
        <taxon>ecological metagenomes</taxon>
    </lineage>
</organism>
<dbReference type="PANTHER" id="PTHR42862:SF1">
    <property type="entry name" value="DELTA-1-PYRROLINE-5-CARBOXYLATE DEHYDROGENASE 2, ISOFORM A-RELATED"/>
    <property type="match status" value="1"/>
</dbReference>
<feature type="region of interest" description="Disordered" evidence="3">
    <location>
        <begin position="1"/>
        <end position="25"/>
    </location>
</feature>
<name>A0A383BM63_9ZZZZ</name>
<feature type="non-terminal residue" evidence="5">
    <location>
        <position position="140"/>
    </location>
</feature>
<dbReference type="GO" id="GO:0003842">
    <property type="term" value="F:L-glutamate gamma-semialdehyde dehydrogenase activity"/>
    <property type="evidence" value="ECO:0007669"/>
    <property type="project" value="TreeGrafter"/>
</dbReference>
<keyword evidence="1" id="KW-0560">Oxidoreductase</keyword>
<sequence>MTDIPFNIPKPENEPIKNYAPNSPEKKSLKTKISKLKSTQIEIPVIIGGEEIKTGDTSTCVVPHDHQHVLGTFHKAGEEEIQLAIDSALNVWKTWSKTSLEERAKIFLKMSNLLAGSWRDTINAATMLNMSKNAFQAEID</sequence>
<dbReference type="GO" id="GO:0009898">
    <property type="term" value="C:cytoplasmic side of plasma membrane"/>
    <property type="evidence" value="ECO:0007669"/>
    <property type="project" value="TreeGrafter"/>
</dbReference>
<dbReference type="Gene3D" id="3.40.605.10">
    <property type="entry name" value="Aldehyde Dehydrogenase, Chain A, domain 1"/>
    <property type="match status" value="1"/>
</dbReference>
<evidence type="ECO:0000313" key="5">
    <source>
        <dbReference type="EMBL" id="SVE20478.1"/>
    </source>
</evidence>
<protein>
    <recommendedName>
        <fullName evidence="4">Aldehyde dehydrogenase domain-containing protein</fullName>
    </recommendedName>
</protein>
<feature type="domain" description="Aldehyde dehydrogenase" evidence="4">
    <location>
        <begin position="57"/>
        <end position="138"/>
    </location>
</feature>
<dbReference type="InterPro" id="IPR015590">
    <property type="entry name" value="Aldehyde_DH_dom"/>
</dbReference>
<dbReference type="Pfam" id="PF00171">
    <property type="entry name" value="Aldedh"/>
    <property type="match status" value="1"/>
</dbReference>
<dbReference type="EMBL" id="UINC01201232">
    <property type="protein sequence ID" value="SVE20478.1"/>
    <property type="molecule type" value="Genomic_DNA"/>
</dbReference>
<keyword evidence="2" id="KW-0520">NAD</keyword>
<dbReference type="SUPFAM" id="SSF53720">
    <property type="entry name" value="ALDH-like"/>
    <property type="match status" value="1"/>
</dbReference>
<dbReference type="InterPro" id="IPR016162">
    <property type="entry name" value="Ald_DH_N"/>
</dbReference>
<reference evidence="5" key="1">
    <citation type="submission" date="2018-05" db="EMBL/GenBank/DDBJ databases">
        <authorList>
            <person name="Lanie J.A."/>
            <person name="Ng W.-L."/>
            <person name="Kazmierczak K.M."/>
            <person name="Andrzejewski T.M."/>
            <person name="Davidsen T.M."/>
            <person name="Wayne K.J."/>
            <person name="Tettelin H."/>
            <person name="Glass J.I."/>
            <person name="Rusch D."/>
            <person name="Podicherti R."/>
            <person name="Tsui H.-C.T."/>
            <person name="Winkler M.E."/>
        </authorList>
    </citation>
    <scope>NUCLEOTIDE SEQUENCE</scope>
</reference>
<accession>A0A383BM63</accession>
<dbReference type="AlphaFoldDB" id="A0A383BM63"/>
<evidence type="ECO:0000256" key="3">
    <source>
        <dbReference type="SAM" id="MobiDB-lite"/>
    </source>
</evidence>
<dbReference type="InterPro" id="IPR050485">
    <property type="entry name" value="Proline_metab_enzyme"/>
</dbReference>
<evidence type="ECO:0000259" key="4">
    <source>
        <dbReference type="Pfam" id="PF00171"/>
    </source>
</evidence>
<gene>
    <name evidence="5" type="ORF">METZ01_LOCUS473332</name>
</gene>
<evidence type="ECO:0000256" key="1">
    <source>
        <dbReference type="ARBA" id="ARBA00023002"/>
    </source>
</evidence>
<dbReference type="GO" id="GO:0010133">
    <property type="term" value="P:L-proline catabolic process to L-glutamate"/>
    <property type="evidence" value="ECO:0007669"/>
    <property type="project" value="TreeGrafter"/>
</dbReference>
<dbReference type="InterPro" id="IPR016161">
    <property type="entry name" value="Ald_DH/histidinol_DH"/>
</dbReference>
<proteinExistence type="predicted"/>
<dbReference type="PANTHER" id="PTHR42862">
    <property type="entry name" value="DELTA-1-PYRROLINE-5-CARBOXYLATE DEHYDROGENASE 1, ISOFORM A-RELATED"/>
    <property type="match status" value="1"/>
</dbReference>